<dbReference type="Pfam" id="PF08352">
    <property type="entry name" value="oligo_HPY"/>
    <property type="match status" value="1"/>
</dbReference>
<evidence type="ECO:0000256" key="8">
    <source>
        <dbReference type="ARBA" id="ARBA00023136"/>
    </source>
</evidence>
<dbReference type="InterPro" id="IPR027417">
    <property type="entry name" value="P-loop_NTPase"/>
</dbReference>
<feature type="region of interest" description="Disordered" evidence="9">
    <location>
        <begin position="330"/>
        <end position="354"/>
    </location>
</feature>
<keyword evidence="3" id="KW-1003">Cell membrane</keyword>
<evidence type="ECO:0000259" key="10">
    <source>
        <dbReference type="PROSITE" id="PS50893"/>
    </source>
</evidence>
<dbReference type="GO" id="GO:0015833">
    <property type="term" value="P:peptide transport"/>
    <property type="evidence" value="ECO:0007669"/>
    <property type="project" value="InterPro"/>
</dbReference>
<evidence type="ECO:0000256" key="4">
    <source>
        <dbReference type="ARBA" id="ARBA00022519"/>
    </source>
</evidence>
<dbReference type="GO" id="GO:0005886">
    <property type="term" value="C:plasma membrane"/>
    <property type="evidence" value="ECO:0007669"/>
    <property type="project" value="UniProtKB-SubCell"/>
</dbReference>
<dbReference type="NCBIfam" id="TIGR01727">
    <property type="entry name" value="oligo_HPY"/>
    <property type="match status" value="1"/>
</dbReference>
<dbReference type="FunFam" id="3.40.50.300:FF:000016">
    <property type="entry name" value="Oligopeptide ABC transporter ATP-binding component"/>
    <property type="match status" value="1"/>
</dbReference>
<evidence type="ECO:0000256" key="5">
    <source>
        <dbReference type="ARBA" id="ARBA00022741"/>
    </source>
</evidence>
<evidence type="ECO:0000313" key="11">
    <source>
        <dbReference type="EMBL" id="QIB75627.1"/>
    </source>
</evidence>
<dbReference type="CDD" id="cd03257">
    <property type="entry name" value="ABC_NikE_OppD_transporters"/>
    <property type="match status" value="1"/>
</dbReference>
<evidence type="ECO:0000256" key="1">
    <source>
        <dbReference type="ARBA" id="ARBA00004202"/>
    </source>
</evidence>
<dbReference type="InterPro" id="IPR013563">
    <property type="entry name" value="Oligopep_ABC_C"/>
</dbReference>
<keyword evidence="6 11" id="KW-0067">ATP-binding</keyword>
<proteinExistence type="predicted"/>
<keyword evidence="8" id="KW-0472">Membrane</keyword>
<dbReference type="Gene3D" id="3.40.50.300">
    <property type="entry name" value="P-loop containing nucleotide triphosphate hydrolases"/>
    <property type="match status" value="1"/>
</dbReference>
<dbReference type="EMBL" id="CP048739">
    <property type="protein sequence ID" value="QIB75627.1"/>
    <property type="molecule type" value="Genomic_DNA"/>
</dbReference>
<dbReference type="GO" id="GO:0016887">
    <property type="term" value="F:ATP hydrolysis activity"/>
    <property type="evidence" value="ECO:0007669"/>
    <property type="project" value="InterPro"/>
</dbReference>
<dbReference type="PROSITE" id="PS50893">
    <property type="entry name" value="ABC_TRANSPORTER_2"/>
    <property type="match status" value="1"/>
</dbReference>
<reference evidence="11 12" key="1">
    <citation type="submission" date="2020-02" db="EMBL/GenBank/DDBJ databases">
        <title>Whole genome sequence of Halogeometricum borinquense strain wsp4.</title>
        <authorList>
            <person name="Verma D.K."/>
            <person name="Gopal K."/>
            <person name="Prasad E.S."/>
        </authorList>
    </citation>
    <scope>NUCLEOTIDE SEQUENCE [LARGE SCALE GENOMIC DNA]</scope>
    <source>
        <strain evidence="12">wsp4</strain>
    </source>
</reference>
<dbReference type="RefSeq" id="WP_163487386.1">
    <property type="nucleotide sequence ID" value="NZ_CP048739.1"/>
</dbReference>
<keyword evidence="5" id="KW-0547">Nucleotide-binding</keyword>
<accession>A0A6C0UK69</accession>
<keyword evidence="2" id="KW-0813">Transport</keyword>
<evidence type="ECO:0000256" key="3">
    <source>
        <dbReference type="ARBA" id="ARBA00022475"/>
    </source>
</evidence>
<evidence type="ECO:0000256" key="2">
    <source>
        <dbReference type="ARBA" id="ARBA00022448"/>
    </source>
</evidence>
<dbReference type="InterPro" id="IPR003439">
    <property type="entry name" value="ABC_transporter-like_ATP-bd"/>
</dbReference>
<name>A0A6C0UK69_9EURY</name>
<dbReference type="InterPro" id="IPR050388">
    <property type="entry name" value="ABC_Ni/Peptide_Import"/>
</dbReference>
<dbReference type="GeneID" id="44080899"/>
<evidence type="ECO:0000256" key="6">
    <source>
        <dbReference type="ARBA" id="ARBA00022840"/>
    </source>
</evidence>
<dbReference type="Pfam" id="PF00005">
    <property type="entry name" value="ABC_tran"/>
    <property type="match status" value="1"/>
</dbReference>
<dbReference type="GO" id="GO:0005524">
    <property type="term" value="F:ATP binding"/>
    <property type="evidence" value="ECO:0007669"/>
    <property type="project" value="UniProtKB-KW"/>
</dbReference>
<organism evidence="11 12">
    <name type="scientific">Halogeometricum borinquense</name>
    <dbReference type="NCBI Taxonomy" id="60847"/>
    <lineage>
        <taxon>Archaea</taxon>
        <taxon>Methanobacteriati</taxon>
        <taxon>Methanobacteriota</taxon>
        <taxon>Stenosarchaea group</taxon>
        <taxon>Halobacteria</taxon>
        <taxon>Halobacteriales</taxon>
        <taxon>Haloferacaceae</taxon>
        <taxon>Halogeometricum</taxon>
    </lineage>
</organism>
<dbReference type="SUPFAM" id="SSF52540">
    <property type="entry name" value="P-loop containing nucleoside triphosphate hydrolases"/>
    <property type="match status" value="1"/>
</dbReference>
<evidence type="ECO:0000256" key="9">
    <source>
        <dbReference type="SAM" id="MobiDB-lite"/>
    </source>
</evidence>
<dbReference type="PANTHER" id="PTHR43297:SF14">
    <property type="entry name" value="ATPASE AAA-TYPE CORE DOMAIN-CONTAINING PROTEIN"/>
    <property type="match status" value="1"/>
</dbReference>
<keyword evidence="4" id="KW-0997">Cell inner membrane</keyword>
<dbReference type="SMART" id="SM00382">
    <property type="entry name" value="AAA"/>
    <property type="match status" value="1"/>
</dbReference>
<protein>
    <submittedName>
        <fullName evidence="11">ABC transporter ATP-binding protein</fullName>
    </submittedName>
</protein>
<feature type="domain" description="ABC transporter" evidence="10">
    <location>
        <begin position="6"/>
        <end position="257"/>
    </location>
</feature>
<dbReference type="InterPro" id="IPR017871">
    <property type="entry name" value="ABC_transporter-like_CS"/>
</dbReference>
<evidence type="ECO:0000313" key="12">
    <source>
        <dbReference type="Proteomes" id="UP000465846"/>
    </source>
</evidence>
<gene>
    <name evidence="11" type="ORF">G3I44_15820</name>
</gene>
<dbReference type="InterPro" id="IPR003593">
    <property type="entry name" value="AAA+_ATPase"/>
</dbReference>
<dbReference type="AlphaFoldDB" id="A0A6C0UK69"/>
<dbReference type="Proteomes" id="UP000465846">
    <property type="component" value="Chromosome"/>
</dbReference>
<keyword evidence="7" id="KW-1278">Translocase</keyword>
<dbReference type="PANTHER" id="PTHR43297">
    <property type="entry name" value="OLIGOPEPTIDE TRANSPORT ATP-BINDING PROTEIN APPD"/>
    <property type="match status" value="1"/>
</dbReference>
<evidence type="ECO:0000256" key="7">
    <source>
        <dbReference type="ARBA" id="ARBA00022967"/>
    </source>
</evidence>
<sequence>MTEPLLEIDDLHVHFATEEGTVEALDGVSITVGRDEVVGVIGESGCGKSVTALSTMGLLQSPPAKIERGSIRYDGQDLLELSKSELNEIRGDDITMIYQDPMSSLNPVLTIGKQIIEPLLAHRDISKSEARTEAKRMLEAVGLADAERLMSEYPEALSGGMRQRVVIAMALITEPDLLIADEPTTALDVTIQAQIVDLLRDLREEFGMSVLFISHDLPVISEIADRMAVMYAGNVVETCSMRELFEAPLHPYTRKLAESIPKVGEVADRLPTIEGTVPELIDPPQGCRFASRCPQYIGDVCDSHDPELAAPDTAATTNHSVACHLYDESVPSSPPWNSRDEHEDSIRNNGGEEA</sequence>
<dbReference type="PROSITE" id="PS00211">
    <property type="entry name" value="ABC_TRANSPORTER_1"/>
    <property type="match status" value="1"/>
</dbReference>
<comment type="subcellular location">
    <subcellularLocation>
        <location evidence="1">Cell membrane</location>
        <topology evidence="1">Peripheral membrane protein</topology>
    </subcellularLocation>
</comment>